<feature type="non-terminal residue" evidence="2">
    <location>
        <position position="1"/>
    </location>
</feature>
<evidence type="ECO:0000313" key="2">
    <source>
        <dbReference type="EMBL" id="OUS46955.1"/>
    </source>
</evidence>
<dbReference type="EMBL" id="KZ155780">
    <property type="protein sequence ID" value="OUS46955.1"/>
    <property type="molecule type" value="Genomic_DNA"/>
</dbReference>
<sequence length="170" mass="17305">ARRSRAGILCFTTTTYASGSNGASALSSTIPALINALRARASAALARTHALATALARSAHSRARRSASRPSKRSIVALARAVVSSKAFTARSCSAVVASVQDSGGRRSLRASVKSNVGPVSCSWSSSFSSAHGASLGACTARSSSCASIARSRSRARGHESRASSSTARH</sequence>
<feature type="region of interest" description="Disordered" evidence="1">
    <location>
        <begin position="148"/>
        <end position="170"/>
    </location>
</feature>
<gene>
    <name evidence="2" type="ORF">BE221DRAFT_8892</name>
</gene>
<dbReference type="Proteomes" id="UP000195557">
    <property type="component" value="Unassembled WGS sequence"/>
</dbReference>
<protein>
    <submittedName>
        <fullName evidence="2">Uncharacterized protein</fullName>
    </submittedName>
</protein>
<proteinExistence type="predicted"/>
<organism evidence="2">
    <name type="scientific">Ostreococcus tauri</name>
    <name type="common">Marine green alga</name>
    <dbReference type="NCBI Taxonomy" id="70448"/>
    <lineage>
        <taxon>Eukaryota</taxon>
        <taxon>Viridiplantae</taxon>
        <taxon>Chlorophyta</taxon>
        <taxon>Mamiellophyceae</taxon>
        <taxon>Mamiellales</taxon>
        <taxon>Bathycoccaceae</taxon>
        <taxon>Ostreococcus</taxon>
    </lineage>
</organism>
<reference evidence="2" key="1">
    <citation type="submission" date="2017-04" db="EMBL/GenBank/DDBJ databases">
        <title>Population genomics of picophytoplankton unveils novel chromosome hypervariability.</title>
        <authorList>
            <consortium name="DOE Joint Genome Institute"/>
            <person name="Blanc-Mathieu R."/>
            <person name="Krasovec M."/>
            <person name="Hebrard M."/>
            <person name="Yau S."/>
            <person name="Desgranges E."/>
            <person name="Martin J."/>
            <person name="Schackwitz W."/>
            <person name="Kuo A."/>
            <person name="Salin G."/>
            <person name="Donnadieu C."/>
            <person name="Desdevises Y."/>
            <person name="Sanchez-Ferandin S."/>
            <person name="Moreau H."/>
            <person name="Rivals E."/>
            <person name="Grigoriev I.V."/>
            <person name="Grimsley N."/>
            <person name="Eyre-Walker A."/>
            <person name="Piganeau G."/>
        </authorList>
    </citation>
    <scope>NUCLEOTIDE SEQUENCE [LARGE SCALE GENOMIC DNA]</scope>
    <source>
        <strain evidence="2">RCC 1115</strain>
    </source>
</reference>
<dbReference type="AlphaFoldDB" id="A0A1Y5IJ10"/>
<accession>A0A1Y5IJ10</accession>
<name>A0A1Y5IJ10_OSTTA</name>
<evidence type="ECO:0000256" key="1">
    <source>
        <dbReference type="SAM" id="MobiDB-lite"/>
    </source>
</evidence>